<name>A0ABY4YG76_9MICO</name>
<sequence length="134" mass="14034">MSHQSKTTGQRDASHRRGPRLSAAATIGILLAVLSGCSEDEAPQSPTTSLSAEDPLITISDFDYSFSGTFEPGATITVHNQDNVGHTVTSDTDGQFDVAVGPGETVTFTGPDEPGDYPFHCTPHPNMVSTLTVG</sequence>
<dbReference type="Proteomes" id="UP001056535">
    <property type="component" value="Chromosome"/>
</dbReference>
<dbReference type="InterPro" id="IPR028096">
    <property type="entry name" value="EfeO_Cupredoxin"/>
</dbReference>
<dbReference type="Pfam" id="PF13473">
    <property type="entry name" value="Cupredoxin_1"/>
    <property type="match status" value="1"/>
</dbReference>
<dbReference type="SUPFAM" id="SSF49503">
    <property type="entry name" value="Cupredoxins"/>
    <property type="match status" value="1"/>
</dbReference>
<dbReference type="RefSeq" id="WP_252619517.1">
    <property type="nucleotide sequence ID" value="NZ_CP099490.1"/>
</dbReference>
<protein>
    <submittedName>
        <fullName evidence="2">Cupredoxin domain-containing protein</fullName>
    </submittedName>
</protein>
<accession>A0ABY4YG76</accession>
<feature type="domain" description="EfeO-type cupredoxin-like" evidence="1">
    <location>
        <begin position="74"/>
        <end position="133"/>
    </location>
</feature>
<dbReference type="InterPro" id="IPR008972">
    <property type="entry name" value="Cupredoxin"/>
</dbReference>
<dbReference type="PANTHER" id="PTHR36507:SF1">
    <property type="entry name" value="BLL1555 PROTEIN"/>
    <property type="match status" value="1"/>
</dbReference>
<dbReference type="PANTHER" id="PTHR36507">
    <property type="entry name" value="BLL1555 PROTEIN"/>
    <property type="match status" value="1"/>
</dbReference>
<dbReference type="Gene3D" id="2.60.40.420">
    <property type="entry name" value="Cupredoxins - blue copper proteins"/>
    <property type="match status" value="1"/>
</dbReference>
<gene>
    <name evidence="2" type="ORF">NF557_11570</name>
</gene>
<evidence type="ECO:0000313" key="3">
    <source>
        <dbReference type="Proteomes" id="UP001056535"/>
    </source>
</evidence>
<dbReference type="InterPro" id="IPR052721">
    <property type="entry name" value="ET_Amicyanin"/>
</dbReference>
<organism evidence="2 3">
    <name type="scientific">Ornithinimicrobium cryptoxanthini</name>
    <dbReference type="NCBI Taxonomy" id="2934161"/>
    <lineage>
        <taxon>Bacteria</taxon>
        <taxon>Bacillati</taxon>
        <taxon>Actinomycetota</taxon>
        <taxon>Actinomycetes</taxon>
        <taxon>Micrococcales</taxon>
        <taxon>Ornithinimicrobiaceae</taxon>
        <taxon>Ornithinimicrobium</taxon>
    </lineage>
</organism>
<evidence type="ECO:0000313" key="2">
    <source>
        <dbReference type="EMBL" id="USQ75260.1"/>
    </source>
</evidence>
<reference evidence="2" key="1">
    <citation type="submission" date="2022-06" db="EMBL/GenBank/DDBJ databases">
        <title>Ornithinimicrobium JY.X270.</title>
        <authorList>
            <person name="Huang Y."/>
        </authorList>
    </citation>
    <scope>NUCLEOTIDE SEQUENCE</scope>
    <source>
        <strain evidence="2">JY.X270</strain>
    </source>
</reference>
<dbReference type="EMBL" id="CP099490">
    <property type="protein sequence ID" value="USQ75260.1"/>
    <property type="molecule type" value="Genomic_DNA"/>
</dbReference>
<evidence type="ECO:0000259" key="1">
    <source>
        <dbReference type="Pfam" id="PF13473"/>
    </source>
</evidence>
<keyword evidence="3" id="KW-1185">Reference proteome</keyword>
<proteinExistence type="predicted"/>